<evidence type="ECO:0000313" key="3">
    <source>
        <dbReference type="Proteomes" id="UP000618382"/>
    </source>
</evidence>
<dbReference type="Proteomes" id="UP000618382">
    <property type="component" value="Unassembled WGS sequence"/>
</dbReference>
<proteinExistence type="predicted"/>
<evidence type="ECO:0000313" key="2">
    <source>
        <dbReference type="EMBL" id="GIG31627.1"/>
    </source>
</evidence>
<feature type="compositionally biased region" description="Gly residues" evidence="1">
    <location>
        <begin position="67"/>
        <end position="79"/>
    </location>
</feature>
<organism evidence="2 3">
    <name type="scientific">Cellulomonas oligotrophica</name>
    <dbReference type="NCBI Taxonomy" id="931536"/>
    <lineage>
        <taxon>Bacteria</taxon>
        <taxon>Bacillati</taxon>
        <taxon>Actinomycetota</taxon>
        <taxon>Actinomycetes</taxon>
        <taxon>Micrococcales</taxon>
        <taxon>Cellulomonadaceae</taxon>
        <taxon>Cellulomonas</taxon>
    </lineage>
</organism>
<comment type="caution">
    <text evidence="2">The sequence shown here is derived from an EMBL/GenBank/DDBJ whole genome shotgun (WGS) entry which is preliminary data.</text>
</comment>
<feature type="region of interest" description="Disordered" evidence="1">
    <location>
        <begin position="41"/>
        <end position="79"/>
    </location>
</feature>
<sequence>MTETVAAHRPPQDEPLGGICEVRHEERSYARTRAVARTEVPGTAACDDGHGGAGRRGSGRDVRDGAGDGVGGRVPRGIP</sequence>
<keyword evidence="3" id="KW-1185">Reference proteome</keyword>
<gene>
    <name evidence="2" type="ORF">Col01nite_07860</name>
</gene>
<name>A0ABQ4D7C8_9CELL</name>
<protein>
    <submittedName>
        <fullName evidence="2">Uncharacterized protein</fullName>
    </submittedName>
</protein>
<reference evidence="2 3" key="1">
    <citation type="submission" date="2021-01" db="EMBL/GenBank/DDBJ databases">
        <title>Whole genome shotgun sequence of Cellulomonas oligotrophica NBRC 109435.</title>
        <authorList>
            <person name="Komaki H."/>
            <person name="Tamura T."/>
        </authorList>
    </citation>
    <scope>NUCLEOTIDE SEQUENCE [LARGE SCALE GENOMIC DNA]</scope>
    <source>
        <strain evidence="2 3">NBRC 109435</strain>
    </source>
</reference>
<dbReference type="EMBL" id="BONN01000002">
    <property type="protein sequence ID" value="GIG31627.1"/>
    <property type="molecule type" value="Genomic_DNA"/>
</dbReference>
<evidence type="ECO:0000256" key="1">
    <source>
        <dbReference type="SAM" id="MobiDB-lite"/>
    </source>
</evidence>
<accession>A0ABQ4D7C8</accession>